<dbReference type="GeneID" id="7017493"/>
<dbReference type="RefSeq" id="WP_012572786.1">
    <property type="nucleotide sequence ID" value="NC_011529.1"/>
</dbReference>
<dbReference type="HOGENOM" id="CLU_000749_0_0_2"/>
<sequence length="1937" mass="211132">MNKCKKAQIFGLVLAFLILASVVPSFAPGFMTPVKAAGYITGISADTNYGGWVLFAGFEYFVNITINATQQTFANVTLYYIYQDGHNESVYSRVKPISTGSNTVLINSTDPGDIDPSYSKVPQDVERVTLVVYEYDIANGNIPYTGTIFEFNVRYPFTVVLQDIQSSVPYYNGTDWLNDKALEYIPFNMTVNVTYDPQLVNSSLITVPSSQIVNITLPDDSGPKVLQIIVNITDKTDPTLIQNNHGSAFVELSGGVNASDVVKVASTAGGYTYVNNSALTIYDWGLDYTYKVVPSATDDHTPYKYVPFDLYMNLTAVFAFGIVGVNDTASVVVTSDVVGGSNTTTMINGTAEIVIKNLIVDPADVTITFATHWEELYGDFTITGAPWNIYVSDYTVYYTGGSQNDDVFYVNVPATLNVEVQYNLTAVINSTPDYKILLNGNEIANGTFDVVNNFGSFEVNITPNEVGTITVVINDTTYHVSTTMDIPVKAWNVTSNYTVFNYGIYPDNVFYVSIPADLDISAQFTPLGIFLNSSVVVEVYDMNNNLLNTTVLPITDNFGSGTVLTNVEFNEPGYVLVKVYNDTYMVWTSYTIPIKDWGIYVSTTPANLTVGQTTDITVEVGESLQFPGSRNVNVTLELPDGYTETKTLTLEGPIAAGQGGYYGFVTFANITANSVGLAKIIVTDVLTGKTVTHYMLIEPSFTITNRYIEVTAMPVSSPVYAYLPNTLNIELQYKSKSGDYIFNEDINTEANVTIIDADGNVYTINYVPVKNGYVKFNYNIPVNGTNPIYIEAVDAYNASVVGVAMVSVETWNATFDFTTDGDVYQYVDNTLYVTVYVNGPSVPVDVTINGASVGSYSNGDVITVAIVDPQGTLTYNVEATYNGHVVGTGSYVIEPIIWNATIIVEPDMLYWGISDELHVSAEPTGNVPLIADDLNVDVSTNYGNASGAGAITILLTNPTDNVTGTVYVYYNGHLINSTAVSIPVESWDIIVQYTPTEFYYLPHGYANPPLMGNVTLSLPWDVASAANVGFEVSLPTLGIGGGSQGSNYFDIDFSWAPEKFVFNQSGVVQMIMMVFDPATNFTYFAQTYDIPIELALDATVSPQIAYVNVPFDLMVNVTSIAASPNITVTIDGTNYTATAYQNGVIVISDVVLEQNGIYTVVIHDNALNATITRALEVRDWHIEVTATPSNITAGSMYNVNFTIAFVDEMGDMVNITSMACLMLEFSNNSIIPSGFYTWMIPITEGHGAIVNAPIFAPVAGTFQIMVASKYGMKNDTETIMVNAPNPADLTYVYVNIRKEGSLEPPGEPVRLYWGIEIGGVKKYFPVYNPVYNADYSEGMFELYPQQPFNLYVIAVPSTINYPIVEEGQNYTWENVLQYVNETWYELNKTVTATSIDNGWSIMVNVSKYKVNLVNITKDIYNLQVTNVPGLIQIVPGSASVQGNAIFSGVTMETYHYEDFMRDLMAEPAEGATIITIEPNELALELLDDTMFKPTQAGEYFTFKAMLSITNAEEQFDAQWMPFEDWINNITFLNDTEKQEIIAEILASVGNVSELNGPVANETLDFHIDNMAIAYLEPTNATTDETGSAIFKVCTQATPDMTPEELITLMGAVDVWAAYDGLASNDIVVEFGGTSSISGDITDDSGNQVPGATVILKIWNGTTWVNATDFEGNVLTAVSAEDGHYAISNVPASVDGSKYMIVATKGNLTGYAYVTVYPFATSTADVKLRGTIETSGFAMYSERIANADTVYFIFNNLGTPDAFSTSQYIARTVPIDVRTKSVLADQFDFAQLTANDVLISVGGPLVNPVTAAYEDIAPVHMVVDGMITIVTPQGNFTWQPPTPWWNATKGYFIIQLFEDNSGALVVTIYGTDADSTAAGAYYFITQVSPNIDSYNGIRYIVGLWEDTEPGADVPLPGADLGDTSGFSAGDSITIVAEG</sequence>
<organism evidence="1 2">
    <name type="scientific">Thermococcus onnurineus (strain NA1)</name>
    <dbReference type="NCBI Taxonomy" id="523850"/>
    <lineage>
        <taxon>Archaea</taxon>
        <taxon>Methanobacteriati</taxon>
        <taxon>Methanobacteriota</taxon>
        <taxon>Thermococci</taxon>
        <taxon>Thermococcales</taxon>
        <taxon>Thermococcaceae</taxon>
        <taxon>Thermococcus</taxon>
    </lineage>
</organism>
<protein>
    <submittedName>
        <fullName evidence="1">Uncharacterized protein</fullName>
    </submittedName>
</protein>
<accession>B6YVJ0</accession>
<dbReference type="EMBL" id="CP000855">
    <property type="protein sequence ID" value="ACJ17314.1"/>
    <property type="molecule type" value="Genomic_DNA"/>
</dbReference>
<evidence type="ECO:0000313" key="2">
    <source>
        <dbReference type="Proteomes" id="UP000002727"/>
    </source>
</evidence>
<gene>
    <name evidence="1" type="ordered locus">TON_1824</name>
</gene>
<dbReference type="eggNOG" id="arCOG11021">
    <property type="taxonomic scope" value="Archaea"/>
</dbReference>
<evidence type="ECO:0000313" key="1">
    <source>
        <dbReference type="EMBL" id="ACJ17314.1"/>
    </source>
</evidence>
<dbReference type="PATRIC" id="fig|523850.10.peg.1840"/>
<dbReference type="OrthoDB" id="101609at2157"/>
<reference evidence="1 2" key="1">
    <citation type="journal article" date="2008" name="J. Bacteriol.">
        <title>The complete genome sequence of Thermococcus onnurineus NA1 reveals a mixed heterotrophic and carboxydotrophic metabolism.</title>
        <authorList>
            <person name="Lee H.S."/>
            <person name="Kang S.G."/>
            <person name="Bae S.S."/>
            <person name="Lim J.K."/>
            <person name="Cho Y."/>
            <person name="Kim Y.J."/>
            <person name="Jeon J.H."/>
            <person name="Cha S.S."/>
            <person name="Kwon K.K."/>
            <person name="Kim H.T."/>
            <person name="Park C.J."/>
            <person name="Lee H.W."/>
            <person name="Kim S.I."/>
            <person name="Chun J."/>
            <person name="Colwell R.R."/>
            <person name="Kim S.J."/>
            <person name="Lee J.H."/>
        </authorList>
    </citation>
    <scope>NUCLEOTIDE SEQUENCE [LARGE SCALE GENOMIC DNA]</scope>
    <source>
        <strain evidence="1 2">NA1</strain>
    </source>
</reference>
<dbReference type="STRING" id="523850.TON_1824"/>
<name>B6YVJ0_THEON</name>
<proteinExistence type="predicted"/>
<keyword evidence="2" id="KW-1185">Reference proteome</keyword>
<dbReference type="KEGG" id="ton:TON_1824"/>
<dbReference type="Proteomes" id="UP000002727">
    <property type="component" value="Chromosome"/>
</dbReference>